<dbReference type="Proteomes" id="UP000499080">
    <property type="component" value="Unassembled WGS sequence"/>
</dbReference>
<feature type="region of interest" description="Disordered" evidence="1">
    <location>
        <begin position="51"/>
        <end position="103"/>
    </location>
</feature>
<proteinExistence type="predicted"/>
<dbReference type="AlphaFoldDB" id="A0A4Y2QHH7"/>
<feature type="compositionally biased region" description="Basic and acidic residues" evidence="1">
    <location>
        <begin position="80"/>
        <end position="103"/>
    </location>
</feature>
<gene>
    <name evidence="2" type="ORF">AVEN_149506_1</name>
</gene>
<accession>A0A4Y2QHH7</accession>
<evidence type="ECO:0000313" key="3">
    <source>
        <dbReference type="Proteomes" id="UP000499080"/>
    </source>
</evidence>
<name>A0A4Y2QHH7_ARAVE</name>
<sequence length="103" mass="11502">MATSIQQKISKKRLTATQTLRKAGLISNHSPHYHKSRCEIKREATEARQNACASGSESVRVGDRDLQGHCQGRAQPKVTRNMEKEETGEIKSDEREEKSSHAG</sequence>
<keyword evidence="3" id="KW-1185">Reference proteome</keyword>
<evidence type="ECO:0000313" key="2">
    <source>
        <dbReference type="EMBL" id="GBN62762.1"/>
    </source>
</evidence>
<evidence type="ECO:0000256" key="1">
    <source>
        <dbReference type="SAM" id="MobiDB-lite"/>
    </source>
</evidence>
<organism evidence="2 3">
    <name type="scientific">Araneus ventricosus</name>
    <name type="common">Orbweaver spider</name>
    <name type="synonym">Epeira ventricosa</name>
    <dbReference type="NCBI Taxonomy" id="182803"/>
    <lineage>
        <taxon>Eukaryota</taxon>
        <taxon>Metazoa</taxon>
        <taxon>Ecdysozoa</taxon>
        <taxon>Arthropoda</taxon>
        <taxon>Chelicerata</taxon>
        <taxon>Arachnida</taxon>
        <taxon>Araneae</taxon>
        <taxon>Araneomorphae</taxon>
        <taxon>Entelegynae</taxon>
        <taxon>Araneoidea</taxon>
        <taxon>Araneidae</taxon>
        <taxon>Araneus</taxon>
    </lineage>
</organism>
<protein>
    <submittedName>
        <fullName evidence="2">Uncharacterized protein</fullName>
    </submittedName>
</protein>
<comment type="caution">
    <text evidence="2">The sequence shown here is derived from an EMBL/GenBank/DDBJ whole genome shotgun (WGS) entry which is preliminary data.</text>
</comment>
<reference evidence="2 3" key="1">
    <citation type="journal article" date="2019" name="Sci. Rep.">
        <title>Orb-weaving spider Araneus ventricosus genome elucidates the spidroin gene catalogue.</title>
        <authorList>
            <person name="Kono N."/>
            <person name="Nakamura H."/>
            <person name="Ohtoshi R."/>
            <person name="Moran D.A.P."/>
            <person name="Shinohara A."/>
            <person name="Yoshida Y."/>
            <person name="Fujiwara M."/>
            <person name="Mori M."/>
            <person name="Tomita M."/>
            <person name="Arakawa K."/>
        </authorList>
    </citation>
    <scope>NUCLEOTIDE SEQUENCE [LARGE SCALE GENOMIC DNA]</scope>
</reference>
<dbReference type="EMBL" id="BGPR01013907">
    <property type="protein sequence ID" value="GBN62762.1"/>
    <property type="molecule type" value="Genomic_DNA"/>
</dbReference>